<name>A0ABS6IV73_9LACO</name>
<protein>
    <submittedName>
        <fullName evidence="1">Uncharacterized protein</fullName>
    </submittedName>
</protein>
<reference evidence="1 2" key="1">
    <citation type="submission" date="2021-06" db="EMBL/GenBank/DDBJ databases">
        <title>Limosilactobacillus angelus sp. nov., isolated from the human vagina.</title>
        <authorList>
            <person name="Chen Y.-S."/>
        </authorList>
    </citation>
    <scope>NUCLEOTIDE SEQUENCE [LARGE SCALE GENOMIC DNA]</scope>
    <source>
        <strain evidence="1 2">P5L02</strain>
    </source>
</reference>
<comment type="caution">
    <text evidence="1">The sequence shown here is derived from an EMBL/GenBank/DDBJ whole genome shotgun (WGS) entry which is preliminary data.</text>
</comment>
<organism evidence="1 2">
    <name type="scientific">Limosilactobacillus portuensis</name>
    <dbReference type="NCBI Taxonomy" id="2742601"/>
    <lineage>
        <taxon>Bacteria</taxon>
        <taxon>Bacillati</taxon>
        <taxon>Bacillota</taxon>
        <taxon>Bacilli</taxon>
        <taxon>Lactobacillales</taxon>
        <taxon>Lactobacillaceae</taxon>
        <taxon>Limosilactobacillus</taxon>
    </lineage>
</organism>
<dbReference type="EMBL" id="JAHPJJ010000009">
    <property type="protein sequence ID" value="MBU9695223.1"/>
    <property type="molecule type" value="Genomic_DNA"/>
</dbReference>
<sequence length="53" mass="6216">MTKKDILLELIGRVLTGEYELCEVRRSNRDDLQEYDFVIKKATHSEMKASDLN</sequence>
<dbReference type="RefSeq" id="WP_216972253.1">
    <property type="nucleotide sequence ID" value="NZ_JAHPJJ010000009.1"/>
</dbReference>
<proteinExistence type="predicted"/>
<accession>A0ABS6IV73</accession>
<gene>
    <name evidence="1" type="ORF">KSL82_04840</name>
</gene>
<evidence type="ECO:0000313" key="2">
    <source>
        <dbReference type="Proteomes" id="UP001196248"/>
    </source>
</evidence>
<evidence type="ECO:0000313" key="1">
    <source>
        <dbReference type="EMBL" id="MBU9695223.1"/>
    </source>
</evidence>
<dbReference type="Proteomes" id="UP001196248">
    <property type="component" value="Unassembled WGS sequence"/>
</dbReference>
<keyword evidence="2" id="KW-1185">Reference proteome</keyword>